<dbReference type="STRING" id="1388766.A0A017RZU0"/>
<evidence type="ECO:0000256" key="2">
    <source>
        <dbReference type="RuleBase" id="RU000501"/>
    </source>
</evidence>
<keyword evidence="2" id="KW-0808">Transferase</keyword>
<dbReference type="PROSITE" id="PS00958">
    <property type="entry name" value="TRANSALDOLASE_2"/>
    <property type="match status" value="1"/>
</dbReference>
<dbReference type="PANTHER" id="PTHR10683">
    <property type="entry name" value="TRANSALDOLASE"/>
    <property type="match status" value="1"/>
</dbReference>
<evidence type="ECO:0000313" key="4">
    <source>
        <dbReference type="Proteomes" id="UP000019804"/>
    </source>
</evidence>
<dbReference type="Gene3D" id="3.20.20.70">
    <property type="entry name" value="Aldolase class I"/>
    <property type="match status" value="1"/>
</dbReference>
<comment type="pathway">
    <text evidence="2">Carbohydrate degradation; pentose phosphate pathway; D-glyceraldehyde 3-phosphate and beta-D-fructose 6-phosphate from D-ribose 5-phosphate and D-xylulose 5-phosphate (non-oxidative stage): step 2/3.</text>
</comment>
<organism evidence="3 4">
    <name type="scientific">Aspergillus ruber (strain CBS 135680)</name>
    <dbReference type="NCBI Taxonomy" id="1388766"/>
    <lineage>
        <taxon>Eukaryota</taxon>
        <taxon>Fungi</taxon>
        <taxon>Dikarya</taxon>
        <taxon>Ascomycota</taxon>
        <taxon>Pezizomycotina</taxon>
        <taxon>Eurotiomycetes</taxon>
        <taxon>Eurotiomycetidae</taxon>
        <taxon>Eurotiales</taxon>
        <taxon>Aspergillaceae</taxon>
        <taxon>Aspergillus</taxon>
        <taxon>Aspergillus subgen. Aspergillus</taxon>
    </lineage>
</organism>
<comment type="function">
    <text evidence="2">Catalyzes the rate-limiting step of the non-oxidative phase in the pentose phosphate pathway. Catalyzes the reversible conversion of sedheptulose-7-phosphate and D-glyceraldehyde 3-phosphate into erythrose-4-phosphate and beta-D-fructose 6-phosphate.</text>
</comment>
<dbReference type="GeneID" id="63701890"/>
<evidence type="ECO:0000313" key="3">
    <source>
        <dbReference type="EMBL" id="EYE90308.1"/>
    </source>
</evidence>
<dbReference type="GO" id="GO:0004801">
    <property type="term" value="F:transaldolase activity"/>
    <property type="evidence" value="ECO:0007669"/>
    <property type="project" value="UniProtKB-EC"/>
</dbReference>
<dbReference type="InterPro" id="IPR013785">
    <property type="entry name" value="Aldolase_TIM"/>
</dbReference>
<dbReference type="InterPro" id="IPR018225">
    <property type="entry name" value="Transaldolase_AS"/>
</dbReference>
<keyword evidence="1" id="KW-0704">Schiff base</keyword>
<keyword evidence="2" id="KW-0570">Pentose shunt</keyword>
<keyword evidence="4" id="KW-1185">Reference proteome</keyword>
<dbReference type="Pfam" id="PF00923">
    <property type="entry name" value="TAL_FSA"/>
    <property type="match status" value="1"/>
</dbReference>
<proteinExistence type="predicted"/>
<dbReference type="RefSeq" id="XP_040633998.1">
    <property type="nucleotide sequence ID" value="XM_040786766.1"/>
</dbReference>
<dbReference type="EC" id="2.2.1.2" evidence="2"/>
<dbReference type="HOGENOM" id="CLU_047470_1_0_1"/>
<dbReference type="GO" id="GO:0005975">
    <property type="term" value="P:carbohydrate metabolic process"/>
    <property type="evidence" value="ECO:0007669"/>
    <property type="project" value="InterPro"/>
</dbReference>
<protein>
    <recommendedName>
        <fullName evidence="2">Transaldolase</fullName>
        <ecNumber evidence="2">2.2.1.2</ecNumber>
    </recommendedName>
</protein>
<dbReference type="PANTHER" id="PTHR10683:SF34">
    <property type="entry name" value="TRANSALDOLASE"/>
    <property type="match status" value="1"/>
</dbReference>
<dbReference type="InterPro" id="IPR001585">
    <property type="entry name" value="TAL/FSA"/>
</dbReference>
<name>A0A017RZU0_ASPRC</name>
<dbReference type="Proteomes" id="UP000019804">
    <property type="component" value="Unassembled WGS sequence"/>
</dbReference>
<dbReference type="UniPathway" id="UPA00115">
    <property type="reaction ID" value="UER00414"/>
</dbReference>
<gene>
    <name evidence="3" type="ORF">EURHEDRAFT_519237</name>
</gene>
<sequence length="332" mass="36351">MIITTGLDYLRTKTKVDCDTFDEQVAKTYGPFIDCTSNQAIAHGELSKPENAALRADSLLEAGKLLARFEGVDVYELGVEIAMVKLALKIHPHITGHVHIQTNPYYSYSTEKTIVNALRIVQLFQYFEPGFEQNRICIKIPATWEGLAACRTLEAAGVHTLATTLFSVAQAVRAAEVGCTYVAPYVNQLRVHFEIGFTDPNKLLPLCVEIQKYYESINAKTRVLPASLTSTSEIYALAGVDHITIAPGLLAQLAEANPTPEVESLFNVGAAAGTGDVGKEGKESLVNDESAYRMSFTRDLHGASEEKLSQAINLFCDMQDKMVQSMKHGSTE</sequence>
<dbReference type="OrthoDB" id="1711136at2759"/>
<dbReference type="EMBL" id="KK088462">
    <property type="protein sequence ID" value="EYE90308.1"/>
    <property type="molecule type" value="Genomic_DNA"/>
</dbReference>
<evidence type="ECO:0000256" key="1">
    <source>
        <dbReference type="ARBA" id="ARBA00023270"/>
    </source>
</evidence>
<comment type="catalytic activity">
    <reaction evidence="2">
        <text>D-sedoheptulose 7-phosphate + D-glyceraldehyde 3-phosphate = D-erythrose 4-phosphate + beta-D-fructose 6-phosphate</text>
        <dbReference type="Rhea" id="RHEA:17053"/>
        <dbReference type="ChEBI" id="CHEBI:16897"/>
        <dbReference type="ChEBI" id="CHEBI:57483"/>
        <dbReference type="ChEBI" id="CHEBI:57634"/>
        <dbReference type="ChEBI" id="CHEBI:59776"/>
        <dbReference type="EC" id="2.2.1.2"/>
    </reaction>
</comment>
<accession>A0A017RZU0</accession>
<dbReference type="GO" id="GO:0009052">
    <property type="term" value="P:pentose-phosphate shunt, non-oxidative branch"/>
    <property type="evidence" value="ECO:0007669"/>
    <property type="project" value="TreeGrafter"/>
</dbReference>
<reference evidence="4" key="1">
    <citation type="journal article" date="2014" name="Nat. Commun.">
        <title>Genomic adaptations of the halophilic Dead Sea filamentous fungus Eurotium rubrum.</title>
        <authorList>
            <person name="Kis-Papo T."/>
            <person name="Weig A.R."/>
            <person name="Riley R."/>
            <person name="Persoh D."/>
            <person name="Salamov A."/>
            <person name="Sun H."/>
            <person name="Lipzen A."/>
            <person name="Wasser S.P."/>
            <person name="Rambold G."/>
            <person name="Grigoriev I.V."/>
            <person name="Nevo E."/>
        </authorList>
    </citation>
    <scope>NUCLEOTIDE SEQUENCE [LARGE SCALE GENOMIC DNA]</scope>
    <source>
        <strain evidence="4">CBS 135680</strain>
    </source>
</reference>
<dbReference type="AlphaFoldDB" id="A0A017RZU0"/>
<dbReference type="SUPFAM" id="SSF51569">
    <property type="entry name" value="Aldolase"/>
    <property type="match status" value="1"/>
</dbReference>